<dbReference type="InterPro" id="IPR006958">
    <property type="entry name" value="Mak16"/>
</dbReference>
<evidence type="ECO:0000259" key="6">
    <source>
        <dbReference type="Pfam" id="PF01778"/>
    </source>
</evidence>
<dbReference type="FunFam" id="3.30.390.110:FF:000001">
    <property type="entry name" value="Protein MAK16 homolog"/>
    <property type="match status" value="1"/>
</dbReference>
<dbReference type="Pfam" id="PF04874">
    <property type="entry name" value="Mak16"/>
    <property type="match status" value="1"/>
</dbReference>
<dbReference type="PANTHER" id="PTHR23405">
    <property type="entry name" value="MAINTENANCE OF KILLER 16 MAK16 PROTEIN-RELATED"/>
    <property type="match status" value="1"/>
</dbReference>
<feature type="compositionally biased region" description="Basic residues" evidence="5">
    <location>
        <begin position="262"/>
        <end position="274"/>
    </location>
</feature>
<evidence type="ECO:0000256" key="5">
    <source>
        <dbReference type="SAM" id="MobiDB-lite"/>
    </source>
</evidence>
<proteinExistence type="inferred from homology"/>
<evidence type="ECO:0000256" key="1">
    <source>
        <dbReference type="ARBA" id="ARBA00004123"/>
    </source>
</evidence>
<keyword evidence="3 4" id="KW-0539">Nucleus</keyword>
<evidence type="ECO:0000313" key="7">
    <source>
        <dbReference type="EMBL" id="CDW90078.1"/>
    </source>
</evidence>
<feature type="domain" description="Ribosomal eL28/Mak16" evidence="6">
    <location>
        <begin position="6"/>
        <end position="118"/>
    </location>
</feature>
<organism evidence="7 8">
    <name type="scientific">Stylonychia lemnae</name>
    <name type="common">Ciliate</name>
    <dbReference type="NCBI Taxonomy" id="5949"/>
    <lineage>
        <taxon>Eukaryota</taxon>
        <taxon>Sar</taxon>
        <taxon>Alveolata</taxon>
        <taxon>Ciliophora</taxon>
        <taxon>Intramacronucleata</taxon>
        <taxon>Spirotrichea</taxon>
        <taxon>Stichotrichia</taxon>
        <taxon>Sporadotrichida</taxon>
        <taxon>Oxytrichidae</taxon>
        <taxon>Stylonychinae</taxon>
        <taxon>Stylonychia</taxon>
    </lineage>
</organism>
<dbReference type="GO" id="GO:0000460">
    <property type="term" value="P:maturation of 5.8S rRNA"/>
    <property type="evidence" value="ECO:0007669"/>
    <property type="project" value="TreeGrafter"/>
</dbReference>
<dbReference type="OrthoDB" id="10251342at2759"/>
<dbReference type="EMBL" id="CCKQ01018147">
    <property type="protein sequence ID" value="CDW90078.1"/>
    <property type="molecule type" value="Genomic_DNA"/>
</dbReference>
<dbReference type="InParanoid" id="A0A078B939"/>
<feature type="compositionally biased region" description="Basic and acidic residues" evidence="5">
    <location>
        <begin position="300"/>
        <end position="309"/>
    </location>
</feature>
<evidence type="ECO:0000313" key="8">
    <source>
        <dbReference type="Proteomes" id="UP000039865"/>
    </source>
</evidence>
<reference evidence="7 8" key="1">
    <citation type="submission" date="2014-06" db="EMBL/GenBank/DDBJ databases">
        <authorList>
            <person name="Swart Estienne"/>
        </authorList>
    </citation>
    <scope>NUCLEOTIDE SEQUENCE [LARGE SCALE GENOMIC DNA]</scope>
    <source>
        <strain evidence="7 8">130c</strain>
    </source>
</reference>
<feature type="region of interest" description="Disordered" evidence="5">
    <location>
        <begin position="300"/>
        <end position="331"/>
    </location>
</feature>
<dbReference type="GO" id="GO:0030687">
    <property type="term" value="C:preribosome, large subunit precursor"/>
    <property type="evidence" value="ECO:0007669"/>
    <property type="project" value="TreeGrafter"/>
</dbReference>
<dbReference type="InterPro" id="IPR029004">
    <property type="entry name" value="Ribosomal_eL28/Mak16"/>
</dbReference>
<dbReference type="PANTHER" id="PTHR23405:SF4">
    <property type="entry name" value="PROTEIN MAK16 HOMOLOG"/>
    <property type="match status" value="1"/>
</dbReference>
<feature type="region of interest" description="Disordered" evidence="5">
    <location>
        <begin position="194"/>
        <end position="277"/>
    </location>
</feature>
<dbReference type="Gene3D" id="3.30.390.110">
    <property type="match status" value="1"/>
</dbReference>
<dbReference type="PIRSF" id="PIRSF003352">
    <property type="entry name" value="MAK16"/>
    <property type="match status" value="1"/>
</dbReference>
<protein>
    <recommendedName>
        <fullName evidence="4">Protein MAK16 homolog</fullName>
    </recommendedName>
</protein>
<feature type="compositionally biased region" description="Acidic residues" evidence="5">
    <location>
        <begin position="203"/>
        <end position="254"/>
    </location>
</feature>
<sequence>MIQDDVVWRVINHGHCSFKSKTVTQTFCRNEYNLTGLCNRHSCPLANSRYATVLENKGQCYLYMKTIERAHLPSKLWEKVKLPKNYQKALEMVDENLEFWSKFQRHKCKQRLTKLYQMIIRQRKLRISSMHTQEKLVTINKKYEKREANREKAAEKAAMVDRAIEKELVTRLKSGTFYPQEIYNLNKEEFEEVLDKNEVPQYEIDEDEEEEEEENEEEYEYDSELDDDELKMLEDEEEKDEDDIEEMGLYDDGEQGGLSKKGINKKQVGQKRPKVQIDYEDEDNLEYEFEEDIAPKKKLTNELIKDRGNKRQKTGKNSRASFGGKGGTVDF</sequence>
<comment type="subcellular location">
    <subcellularLocation>
        <location evidence="1">Nucleus</location>
    </subcellularLocation>
</comment>
<comment type="similarity">
    <text evidence="2 4">Belongs to the MAK16 family.</text>
</comment>
<evidence type="ECO:0000256" key="4">
    <source>
        <dbReference type="PIRNR" id="PIRNR003352"/>
    </source>
</evidence>
<evidence type="ECO:0000256" key="3">
    <source>
        <dbReference type="ARBA" id="ARBA00023242"/>
    </source>
</evidence>
<accession>A0A078B939</accession>
<dbReference type="Pfam" id="PF01778">
    <property type="entry name" value="Ribosomal_L28e"/>
    <property type="match status" value="1"/>
</dbReference>
<dbReference type="AlphaFoldDB" id="A0A078B939"/>
<gene>
    <name evidence="7" type="primary">Contig17354.g18472</name>
    <name evidence="7" type="ORF">STYLEM_19218</name>
</gene>
<dbReference type="GO" id="GO:0000470">
    <property type="term" value="P:maturation of LSU-rRNA"/>
    <property type="evidence" value="ECO:0007669"/>
    <property type="project" value="TreeGrafter"/>
</dbReference>
<dbReference type="GO" id="GO:0005730">
    <property type="term" value="C:nucleolus"/>
    <property type="evidence" value="ECO:0007669"/>
    <property type="project" value="UniProtKB-UniRule"/>
</dbReference>
<name>A0A078B939_STYLE</name>
<keyword evidence="8" id="KW-1185">Reference proteome</keyword>
<dbReference type="Proteomes" id="UP000039865">
    <property type="component" value="Unassembled WGS sequence"/>
</dbReference>
<evidence type="ECO:0000256" key="2">
    <source>
        <dbReference type="ARBA" id="ARBA00005514"/>
    </source>
</evidence>
<dbReference type="OMA" id="DKGQNFC"/>